<dbReference type="CDD" id="cd20175">
    <property type="entry name" value="ThyX"/>
    <property type="match status" value="1"/>
</dbReference>
<feature type="binding site" evidence="1">
    <location>
        <position position="177"/>
    </location>
    <ligand>
        <name>FAD</name>
        <dbReference type="ChEBI" id="CHEBI:57692"/>
        <note>ligand shared between neighboring subunits</note>
    </ligand>
</feature>
<sequence length="246" mass="28210">MKDTELNIELINYTPNPERTAASAARLCYSSIGADKLAEEMTDSEVERLLKIILNNGHYSTLEHVSFTFAIDGISRVTTHQLVRHRIASYSQQSQRYVREKEQFDYIIPVKIAEDEELVDIFKENMKHQQEAYNKLTNNLIDNGYEEKEAIEAARYVLPNATETKIVVTMNARSLLHFFEVRCCDRAQREIRAMAREMLKKVRDVAPIIFSNAGPLCETERRCKEGKMSCGRLDKILSKGVDKSNG</sequence>
<dbReference type="AlphaFoldDB" id="A0A1T4QD38"/>
<dbReference type="PANTHER" id="PTHR34934">
    <property type="entry name" value="FLAVIN-DEPENDENT THYMIDYLATE SYNTHASE"/>
    <property type="match status" value="1"/>
</dbReference>
<feature type="binding site" description="in other chain" evidence="1">
    <location>
        <position position="155"/>
    </location>
    <ligand>
        <name>dUMP</name>
        <dbReference type="ChEBI" id="CHEBI:246422"/>
        <note>ligand shared between dimeric partners</note>
    </ligand>
</feature>
<keyword evidence="1" id="KW-0274">FAD</keyword>
<comment type="pathway">
    <text evidence="1">Pyrimidine metabolism; dTTP biosynthesis.</text>
</comment>
<dbReference type="GO" id="GO:0070402">
    <property type="term" value="F:NADPH binding"/>
    <property type="evidence" value="ECO:0007669"/>
    <property type="project" value="TreeGrafter"/>
</dbReference>
<feature type="binding site" evidence="1">
    <location>
        <begin position="171"/>
        <end position="173"/>
    </location>
    <ligand>
        <name>FAD</name>
        <dbReference type="ChEBI" id="CHEBI:57692"/>
        <note>ligand shared between neighboring subunits</note>
    </ligand>
</feature>
<feature type="binding site" evidence="1">
    <location>
        <begin position="81"/>
        <end position="84"/>
    </location>
    <ligand>
        <name>dUMP</name>
        <dbReference type="ChEBI" id="CHEBI:246422"/>
        <note>ligand shared between dimeric partners</note>
    </ligand>
</feature>
<keyword evidence="3" id="KW-1185">Reference proteome</keyword>
<keyword evidence="1" id="KW-0521">NADP</keyword>
<feature type="binding site" evidence="1">
    <location>
        <position position="60"/>
    </location>
    <ligand>
        <name>FAD</name>
        <dbReference type="ChEBI" id="CHEBI:57692"/>
        <note>ligand shared between neighboring subunits</note>
    </ligand>
</feature>
<comment type="catalytic activity">
    <reaction evidence="1">
        <text>dUMP + (6R)-5,10-methylene-5,6,7,8-tetrahydrofolate + NADPH + H(+) = dTMP + (6S)-5,6,7,8-tetrahydrofolate + NADP(+)</text>
        <dbReference type="Rhea" id="RHEA:29043"/>
        <dbReference type="ChEBI" id="CHEBI:15378"/>
        <dbReference type="ChEBI" id="CHEBI:15636"/>
        <dbReference type="ChEBI" id="CHEBI:57453"/>
        <dbReference type="ChEBI" id="CHEBI:57783"/>
        <dbReference type="ChEBI" id="CHEBI:58349"/>
        <dbReference type="ChEBI" id="CHEBI:63528"/>
        <dbReference type="ChEBI" id="CHEBI:246422"/>
        <dbReference type="EC" id="2.1.1.148"/>
    </reaction>
</comment>
<dbReference type="PROSITE" id="PS51331">
    <property type="entry name" value="THYX"/>
    <property type="match status" value="1"/>
</dbReference>
<keyword evidence="1" id="KW-0808">Transferase</keyword>
<dbReference type="GO" id="GO:0050660">
    <property type="term" value="F:flavin adenine dinucleotide binding"/>
    <property type="evidence" value="ECO:0007669"/>
    <property type="project" value="UniProtKB-UniRule"/>
</dbReference>
<evidence type="ECO:0000313" key="2">
    <source>
        <dbReference type="EMBL" id="SKA01604.1"/>
    </source>
</evidence>
<dbReference type="EMBL" id="FUWM01000026">
    <property type="protein sequence ID" value="SKA01604.1"/>
    <property type="molecule type" value="Genomic_DNA"/>
</dbReference>
<dbReference type="STRING" id="142842.SAMN02745118_02523"/>
<feature type="binding site" description="in other chain" evidence="1">
    <location>
        <begin position="92"/>
        <end position="96"/>
    </location>
    <ligand>
        <name>dUMP</name>
        <dbReference type="ChEBI" id="CHEBI:246422"/>
        <note>ligand shared between dimeric partners</note>
    </ligand>
</feature>
<feature type="binding site" evidence="1">
    <location>
        <position position="92"/>
    </location>
    <ligand>
        <name>FAD</name>
        <dbReference type="ChEBI" id="CHEBI:57692"/>
        <note>ligand shared between neighboring subunits</note>
    </ligand>
</feature>
<gene>
    <name evidence="1" type="primary">thyX</name>
    <name evidence="2" type="ORF">SAMN02745118_02523</name>
</gene>
<dbReference type="NCBIfam" id="TIGR02170">
    <property type="entry name" value="thyX"/>
    <property type="match status" value="1"/>
</dbReference>
<evidence type="ECO:0000313" key="3">
    <source>
        <dbReference type="Proteomes" id="UP000190625"/>
    </source>
</evidence>
<comment type="similarity">
    <text evidence="1">Belongs to the thymidylate synthase ThyX family.</text>
</comment>
<dbReference type="UniPathway" id="UPA00575"/>
<feature type="binding site" evidence="1">
    <location>
        <position position="182"/>
    </location>
    <ligand>
        <name>dUMP</name>
        <dbReference type="ChEBI" id="CHEBI:246422"/>
        <note>ligand shared between dimeric partners</note>
    </ligand>
</feature>
<accession>A0A1T4QD38</accession>
<comment type="subunit">
    <text evidence="1">Homotetramer.</text>
</comment>
<dbReference type="GO" id="GO:0050797">
    <property type="term" value="F:thymidylate synthase (FAD) activity"/>
    <property type="evidence" value="ECO:0007669"/>
    <property type="project" value="UniProtKB-UniRule"/>
</dbReference>
<dbReference type="GO" id="GO:0006235">
    <property type="term" value="P:dTTP biosynthetic process"/>
    <property type="evidence" value="ECO:0007669"/>
    <property type="project" value="UniProtKB-UniRule"/>
</dbReference>
<keyword evidence="1" id="KW-0545">Nucleotide biosynthesis</keyword>
<dbReference type="Pfam" id="PF02511">
    <property type="entry name" value="Thy1"/>
    <property type="match status" value="1"/>
</dbReference>
<dbReference type="GO" id="GO:0004799">
    <property type="term" value="F:thymidylate synthase activity"/>
    <property type="evidence" value="ECO:0007669"/>
    <property type="project" value="TreeGrafter"/>
</dbReference>
<comment type="function">
    <text evidence="1">Catalyzes the reductive methylation of 2'-deoxyuridine-5'-monophosphate (dUMP) to 2'-deoxythymidine-5'-monophosphate (dTMP) while utilizing 5,10-methylenetetrahydrofolate (mTHF) as the methyl donor, and NADPH and FADH(2) as the reductant.</text>
</comment>
<dbReference type="Proteomes" id="UP000190625">
    <property type="component" value="Unassembled WGS sequence"/>
</dbReference>
<dbReference type="InterPro" id="IPR003669">
    <property type="entry name" value="Thymidylate_synthase_ThyX"/>
</dbReference>
<keyword evidence="1" id="KW-0489">Methyltransferase</keyword>
<feature type="binding site" evidence="1">
    <location>
        <begin position="84"/>
        <end position="86"/>
    </location>
    <ligand>
        <name>FAD</name>
        <dbReference type="ChEBI" id="CHEBI:57692"/>
        <note>ligand shared between neighboring subunits</note>
    </ligand>
</feature>
<dbReference type="PANTHER" id="PTHR34934:SF1">
    <property type="entry name" value="FLAVIN-DEPENDENT THYMIDYLATE SYNTHASE"/>
    <property type="match status" value="1"/>
</dbReference>
<dbReference type="SUPFAM" id="SSF69796">
    <property type="entry name" value="Thymidylate synthase-complementing protein Thy1"/>
    <property type="match status" value="1"/>
</dbReference>
<dbReference type="OrthoDB" id="9780625at2"/>
<keyword evidence="1" id="KW-0285">Flavoprotein</keyword>
<dbReference type="EC" id="2.1.1.148" evidence="1"/>
<dbReference type="HAMAP" id="MF_01408">
    <property type="entry name" value="ThyX"/>
    <property type="match status" value="1"/>
</dbReference>
<feature type="active site" description="Involved in ionization of N3 of dUMP, leading to its activation" evidence="1">
    <location>
        <position position="182"/>
    </location>
</feature>
<dbReference type="Gene3D" id="3.30.1360.170">
    <property type="match status" value="1"/>
</dbReference>
<evidence type="ECO:0000256" key="1">
    <source>
        <dbReference type="HAMAP-Rule" id="MF_01408"/>
    </source>
</evidence>
<dbReference type="InterPro" id="IPR036098">
    <property type="entry name" value="Thymidylate_synthase_ThyX_sf"/>
</dbReference>
<organism evidence="2 3">
    <name type="scientific">Selenihalanaerobacter shriftii</name>
    <dbReference type="NCBI Taxonomy" id="142842"/>
    <lineage>
        <taxon>Bacteria</taxon>
        <taxon>Bacillati</taxon>
        <taxon>Bacillota</taxon>
        <taxon>Clostridia</taxon>
        <taxon>Halanaerobiales</taxon>
        <taxon>Halobacteroidaceae</taxon>
        <taxon>Selenihalanaerobacter</taxon>
    </lineage>
</organism>
<comment type="cofactor">
    <cofactor evidence="1">
        <name>FAD</name>
        <dbReference type="ChEBI" id="CHEBI:57692"/>
    </cofactor>
    <text evidence="1">Binds 4 FAD per tetramer. Each FAD binding site is formed by three monomers.</text>
</comment>
<name>A0A1T4QD38_9FIRM</name>
<protein>
    <recommendedName>
        <fullName evidence="1">Flavin-dependent thymidylate synthase</fullName>
        <shortName evidence="1">FDTS</shortName>
        <ecNumber evidence="1">2.1.1.148</ecNumber>
    </recommendedName>
    <alternativeName>
        <fullName evidence="1">FAD-dependent thymidylate synthase</fullName>
    </alternativeName>
    <alternativeName>
        <fullName evidence="1">Thymidylate synthase ThyX</fullName>
        <shortName evidence="1">TS</shortName>
        <shortName evidence="1">TSase</shortName>
    </alternativeName>
</protein>
<dbReference type="RefSeq" id="WP_078810947.1">
    <property type="nucleotide sequence ID" value="NZ_FUWM01000026.1"/>
</dbReference>
<dbReference type="GO" id="GO:0006231">
    <property type="term" value="P:dTMP biosynthetic process"/>
    <property type="evidence" value="ECO:0007669"/>
    <property type="project" value="UniProtKB-UniRule"/>
</dbReference>
<proteinExistence type="inferred from homology"/>
<dbReference type="GO" id="GO:0032259">
    <property type="term" value="P:methylation"/>
    <property type="evidence" value="ECO:0007669"/>
    <property type="project" value="UniProtKB-KW"/>
</dbReference>
<reference evidence="3" key="1">
    <citation type="submission" date="2017-02" db="EMBL/GenBank/DDBJ databases">
        <authorList>
            <person name="Varghese N."/>
            <person name="Submissions S."/>
        </authorList>
    </citation>
    <scope>NUCLEOTIDE SEQUENCE [LARGE SCALE GENOMIC DNA]</scope>
    <source>
        <strain evidence="3">ATCC BAA-73</strain>
    </source>
</reference>